<evidence type="ECO:0000313" key="14">
    <source>
        <dbReference type="EMBL" id="PIA50726.1"/>
    </source>
</evidence>
<protein>
    <recommendedName>
        <fullName evidence="16">Cytochrome P450</fullName>
    </recommendedName>
</protein>
<keyword evidence="10 13" id="KW-0472">Membrane</keyword>
<keyword evidence="6 13" id="KW-1133">Transmembrane helix</keyword>
<gene>
    <name evidence="14" type="ORF">AQUCO_01200153v1</name>
</gene>
<keyword evidence="9 12" id="KW-0503">Monooxygenase</keyword>
<evidence type="ECO:0000256" key="1">
    <source>
        <dbReference type="ARBA" id="ARBA00004370"/>
    </source>
</evidence>
<dbReference type="OrthoDB" id="1470350at2759"/>
<evidence type="ECO:0000256" key="10">
    <source>
        <dbReference type="ARBA" id="ARBA00023136"/>
    </source>
</evidence>
<dbReference type="SUPFAM" id="SSF48264">
    <property type="entry name" value="Cytochrome P450"/>
    <property type="match status" value="1"/>
</dbReference>
<dbReference type="GO" id="GO:0004497">
    <property type="term" value="F:monooxygenase activity"/>
    <property type="evidence" value="ECO:0007669"/>
    <property type="project" value="UniProtKB-KW"/>
</dbReference>
<dbReference type="Proteomes" id="UP000230069">
    <property type="component" value="Unassembled WGS sequence"/>
</dbReference>
<evidence type="ECO:0000313" key="15">
    <source>
        <dbReference type="Proteomes" id="UP000230069"/>
    </source>
</evidence>
<evidence type="ECO:0000256" key="4">
    <source>
        <dbReference type="ARBA" id="ARBA00022692"/>
    </source>
</evidence>
<dbReference type="InterPro" id="IPR002401">
    <property type="entry name" value="Cyt_P450_E_grp-I"/>
</dbReference>
<dbReference type="PANTHER" id="PTHR24282">
    <property type="entry name" value="CYTOCHROME P450 FAMILY MEMBER"/>
    <property type="match status" value="1"/>
</dbReference>
<dbReference type="GO" id="GO:0020037">
    <property type="term" value="F:heme binding"/>
    <property type="evidence" value="ECO:0007669"/>
    <property type="project" value="InterPro"/>
</dbReference>
<dbReference type="InterPro" id="IPR036396">
    <property type="entry name" value="Cyt_P450_sf"/>
</dbReference>
<dbReference type="Gene3D" id="1.10.630.10">
    <property type="entry name" value="Cytochrome P450"/>
    <property type="match status" value="1"/>
</dbReference>
<keyword evidence="8 11" id="KW-0408">Iron</keyword>
<comment type="similarity">
    <text evidence="2 12">Belongs to the cytochrome P450 family.</text>
</comment>
<proteinExistence type="inferred from homology"/>
<evidence type="ECO:0000256" key="6">
    <source>
        <dbReference type="ARBA" id="ARBA00022989"/>
    </source>
</evidence>
<evidence type="ECO:0000256" key="8">
    <source>
        <dbReference type="ARBA" id="ARBA00023004"/>
    </source>
</evidence>
<dbReference type="GO" id="GO:0016020">
    <property type="term" value="C:membrane"/>
    <property type="evidence" value="ECO:0007669"/>
    <property type="project" value="UniProtKB-SubCell"/>
</dbReference>
<dbReference type="InterPro" id="IPR017972">
    <property type="entry name" value="Cyt_P450_CS"/>
</dbReference>
<keyword evidence="15" id="KW-1185">Reference proteome</keyword>
<dbReference type="GO" id="GO:0016705">
    <property type="term" value="F:oxidoreductase activity, acting on paired donors, with incorporation or reduction of molecular oxygen"/>
    <property type="evidence" value="ECO:0007669"/>
    <property type="project" value="InterPro"/>
</dbReference>
<dbReference type="EMBL" id="KZ305029">
    <property type="protein sequence ID" value="PIA50726.1"/>
    <property type="molecule type" value="Genomic_DNA"/>
</dbReference>
<reference evidence="14 15" key="1">
    <citation type="submission" date="2017-09" db="EMBL/GenBank/DDBJ databases">
        <title>WGS assembly of Aquilegia coerulea Goldsmith.</title>
        <authorList>
            <person name="Hodges S."/>
            <person name="Kramer E."/>
            <person name="Nordborg M."/>
            <person name="Tomkins J."/>
            <person name="Borevitz J."/>
            <person name="Derieg N."/>
            <person name="Yan J."/>
            <person name="Mihaltcheva S."/>
            <person name="Hayes R.D."/>
            <person name="Rokhsar D."/>
        </authorList>
    </citation>
    <scope>NUCLEOTIDE SEQUENCE [LARGE SCALE GENOMIC DNA]</scope>
    <source>
        <strain evidence="15">cv. Goldsmith</strain>
    </source>
</reference>
<keyword evidence="5 11" id="KW-0479">Metal-binding</keyword>
<evidence type="ECO:0000256" key="3">
    <source>
        <dbReference type="ARBA" id="ARBA00022617"/>
    </source>
</evidence>
<feature type="binding site" description="axial binding residue" evidence="11">
    <location>
        <position position="459"/>
    </location>
    <ligand>
        <name>heme</name>
        <dbReference type="ChEBI" id="CHEBI:30413"/>
    </ligand>
    <ligandPart>
        <name>Fe</name>
        <dbReference type="ChEBI" id="CHEBI:18248"/>
    </ligandPart>
</feature>
<keyword evidence="7 12" id="KW-0560">Oxidoreductase</keyword>
<dbReference type="InterPro" id="IPR050665">
    <property type="entry name" value="Cytochrome_P450_Monooxygen"/>
</dbReference>
<dbReference type="PANTHER" id="PTHR24282:SF20">
    <property type="entry name" value="CYTOCHROME P450 CYP749A22-LIKE"/>
    <property type="match status" value="1"/>
</dbReference>
<evidence type="ECO:0000256" key="9">
    <source>
        <dbReference type="ARBA" id="ARBA00023033"/>
    </source>
</evidence>
<sequence>MVSVVAYIAILIPSFLLIQFFYKAWWKPIRIQNRMRAQGIKGPSYNFLHGNTKEVQDMKIEATKTTLPTLSNEILPRVQPHIYLWTKLYGRNFLSWHGDRAELHVTEPDLIKEVLLNKNGVYKKSVGEKYMHKVMGDGLGIAEGKKWMTQRKLANHAFQIEKLKHMVPTIVGSVQNMLEKWSYHEGKEIDVHEEFRILTSDVLSKTAFGSSYVEGQKIFEKLGRLLSLVTANNLRVDLPIIGKLLNYYTNSEADELEKEIRESFMQIIRKRIEKKDSGELNYYGSDYLGLLVAANQETDEEKKVTIDTLIDECKTAYFAGQDTTMALLSWVIFVLAIHTDWQEKARKEVFDLFGDKHPTTSDNNLAKMKIMTMIVNETFRLYPPALTLRRLVPCEVRLGKILLPPQSHIVIPTLVGHTDPQIWGEDVHVFRPDRFAEGVAKAATNTNVFLPFGMGPRICVAQNFAGTEAKLALSMILQRYSFSLSPSYVHCPIQSFSVFPQQGIPIIIHKL</sequence>
<comment type="subcellular location">
    <subcellularLocation>
        <location evidence="1">Membrane</location>
    </subcellularLocation>
</comment>
<dbReference type="PRINTS" id="PR00385">
    <property type="entry name" value="P450"/>
</dbReference>
<evidence type="ECO:0000256" key="12">
    <source>
        <dbReference type="RuleBase" id="RU000461"/>
    </source>
</evidence>
<evidence type="ECO:0000256" key="11">
    <source>
        <dbReference type="PIRSR" id="PIRSR602401-1"/>
    </source>
</evidence>
<feature type="transmembrane region" description="Helical" evidence="13">
    <location>
        <begin position="6"/>
        <end position="26"/>
    </location>
</feature>
<dbReference type="AlphaFoldDB" id="A0A2G5E4S3"/>
<dbReference type="GO" id="GO:0005506">
    <property type="term" value="F:iron ion binding"/>
    <property type="evidence" value="ECO:0007669"/>
    <property type="project" value="InterPro"/>
</dbReference>
<dbReference type="GO" id="GO:0044550">
    <property type="term" value="P:secondary metabolite biosynthetic process"/>
    <property type="evidence" value="ECO:0007669"/>
    <property type="project" value="UniProtKB-ARBA"/>
</dbReference>
<evidence type="ECO:0008006" key="16">
    <source>
        <dbReference type="Google" id="ProtNLM"/>
    </source>
</evidence>
<evidence type="ECO:0000256" key="7">
    <source>
        <dbReference type="ARBA" id="ARBA00023002"/>
    </source>
</evidence>
<evidence type="ECO:0000256" key="13">
    <source>
        <dbReference type="SAM" id="Phobius"/>
    </source>
</evidence>
<organism evidence="14 15">
    <name type="scientific">Aquilegia coerulea</name>
    <name type="common">Rocky mountain columbine</name>
    <dbReference type="NCBI Taxonomy" id="218851"/>
    <lineage>
        <taxon>Eukaryota</taxon>
        <taxon>Viridiplantae</taxon>
        <taxon>Streptophyta</taxon>
        <taxon>Embryophyta</taxon>
        <taxon>Tracheophyta</taxon>
        <taxon>Spermatophyta</taxon>
        <taxon>Magnoliopsida</taxon>
        <taxon>Ranunculales</taxon>
        <taxon>Ranunculaceae</taxon>
        <taxon>Thalictroideae</taxon>
        <taxon>Aquilegia</taxon>
    </lineage>
</organism>
<dbReference type="STRING" id="218851.A0A2G5E4S3"/>
<name>A0A2G5E4S3_AQUCA</name>
<accession>A0A2G5E4S3</accession>
<keyword evidence="4 13" id="KW-0812">Transmembrane</keyword>
<keyword evidence="3 11" id="KW-0349">Heme</keyword>
<evidence type="ECO:0000256" key="5">
    <source>
        <dbReference type="ARBA" id="ARBA00022723"/>
    </source>
</evidence>
<comment type="cofactor">
    <cofactor evidence="11">
        <name>heme</name>
        <dbReference type="ChEBI" id="CHEBI:30413"/>
    </cofactor>
</comment>
<dbReference type="InterPro" id="IPR001128">
    <property type="entry name" value="Cyt_P450"/>
</dbReference>
<dbReference type="PRINTS" id="PR00463">
    <property type="entry name" value="EP450I"/>
</dbReference>
<dbReference type="Pfam" id="PF00067">
    <property type="entry name" value="p450"/>
    <property type="match status" value="1"/>
</dbReference>
<evidence type="ECO:0000256" key="2">
    <source>
        <dbReference type="ARBA" id="ARBA00010617"/>
    </source>
</evidence>
<dbReference type="InParanoid" id="A0A2G5E4S3"/>
<dbReference type="PROSITE" id="PS00086">
    <property type="entry name" value="CYTOCHROME_P450"/>
    <property type="match status" value="1"/>
</dbReference>